<organism evidence="2 3">
    <name type="scientific">Gymnopilus dilepis</name>
    <dbReference type="NCBI Taxonomy" id="231916"/>
    <lineage>
        <taxon>Eukaryota</taxon>
        <taxon>Fungi</taxon>
        <taxon>Dikarya</taxon>
        <taxon>Basidiomycota</taxon>
        <taxon>Agaricomycotina</taxon>
        <taxon>Agaricomycetes</taxon>
        <taxon>Agaricomycetidae</taxon>
        <taxon>Agaricales</taxon>
        <taxon>Agaricineae</taxon>
        <taxon>Hymenogastraceae</taxon>
        <taxon>Gymnopilus</taxon>
    </lineage>
</organism>
<evidence type="ECO:0008006" key="4">
    <source>
        <dbReference type="Google" id="ProtNLM"/>
    </source>
</evidence>
<gene>
    <name evidence="2" type="ORF">CVT26_006007</name>
</gene>
<dbReference type="SUPFAM" id="SSF52949">
    <property type="entry name" value="Macro domain-like"/>
    <property type="match status" value="1"/>
</dbReference>
<feature type="region of interest" description="Disordered" evidence="1">
    <location>
        <begin position="83"/>
        <end position="103"/>
    </location>
</feature>
<evidence type="ECO:0000313" key="2">
    <source>
        <dbReference type="EMBL" id="PPQ96838.1"/>
    </source>
</evidence>
<dbReference type="InParanoid" id="A0A409Y1H3"/>
<comment type="caution">
    <text evidence="2">The sequence shown here is derived from an EMBL/GenBank/DDBJ whole genome shotgun (WGS) entry which is preliminary data.</text>
</comment>
<name>A0A409Y1H3_9AGAR</name>
<dbReference type="OrthoDB" id="6082470at2759"/>
<sequence>MSIYSFNPFRAAAYLWRSRRVDIVPIPKKGNIYPLYNGKPSFIARWALVFLSLDVMYMTSMTYECLNGNDLFPNLFKNVRKDKPEEVQSASSNPPSLSAEASESKSMSKRVAFTAFHVGMGGLIAVWLLSQRTSWVRSMAVLRPPASKPNAPAKLFIEVAGHPNGYGHPFNIRDCSLMGYSEANNIMLVNTGTEGKFAFYPLGAMIGGKQMPSTGDLAKINMLKVWKALGGKVDLYLPSEIKGKSDSQGLSPPNPASMDNLNFILIDRSGDLVDEWRTAFAKHVPGEIQANFKMITTLLSDLEGEDKIFDCIVSPANSYGRLDGGFDYFLAETLSPDDVDAVTKHAQSILYKKWRGYAPPGTCTMVPLEGSSFHENAHKCSYIALCPTMRVPERVTWNREIVYNAMWSLLVSLDQHNRSEEGKCIRKVLMTGLGIATGGISAKKCAQQMALAVRDFVDACANPEQWSSMEWDDALPYAEDVRKTHKL</sequence>
<keyword evidence="3" id="KW-1185">Reference proteome</keyword>
<evidence type="ECO:0000313" key="3">
    <source>
        <dbReference type="Proteomes" id="UP000284706"/>
    </source>
</evidence>
<protein>
    <recommendedName>
        <fullName evidence="4">Macro-like domain-containing protein</fullName>
    </recommendedName>
</protein>
<reference evidence="2 3" key="1">
    <citation type="journal article" date="2018" name="Evol. Lett.">
        <title>Horizontal gene cluster transfer increased hallucinogenic mushroom diversity.</title>
        <authorList>
            <person name="Reynolds H.T."/>
            <person name="Vijayakumar V."/>
            <person name="Gluck-Thaler E."/>
            <person name="Korotkin H.B."/>
            <person name="Matheny P.B."/>
            <person name="Slot J.C."/>
        </authorList>
    </citation>
    <scope>NUCLEOTIDE SEQUENCE [LARGE SCALE GENOMIC DNA]</scope>
    <source>
        <strain evidence="2 3">SRW20</strain>
    </source>
</reference>
<proteinExistence type="predicted"/>
<dbReference type="Proteomes" id="UP000284706">
    <property type="component" value="Unassembled WGS sequence"/>
</dbReference>
<feature type="compositionally biased region" description="Low complexity" evidence="1">
    <location>
        <begin position="89"/>
        <end position="103"/>
    </location>
</feature>
<dbReference type="STRING" id="231916.A0A409Y1H3"/>
<dbReference type="AlphaFoldDB" id="A0A409Y1H3"/>
<evidence type="ECO:0000256" key="1">
    <source>
        <dbReference type="SAM" id="MobiDB-lite"/>
    </source>
</evidence>
<accession>A0A409Y1H3</accession>
<dbReference type="InterPro" id="IPR043472">
    <property type="entry name" value="Macro_dom-like"/>
</dbReference>
<dbReference type="EMBL" id="NHYE01001319">
    <property type="protein sequence ID" value="PPQ96838.1"/>
    <property type="molecule type" value="Genomic_DNA"/>
</dbReference>
<dbReference type="Gene3D" id="3.40.220.10">
    <property type="entry name" value="Leucine Aminopeptidase, subunit E, domain 1"/>
    <property type="match status" value="1"/>
</dbReference>